<keyword evidence="3" id="KW-0597">Phosphoprotein</keyword>
<sequence length="474" mass="51507">MSTGDLDQSLFREYDIRGRVNDGRLDDVYPLNEFSANRIGRAFGSLLVDQGISEVVVGYDARSYSEMLANAVTVGLLSTGVDVVFLGLATTPLVYFAQHELGGTAGICVTASHNPNGWSGFKLSNRPSVTLGPEEIAEVADRAAKGNFSRGQGRYREQSLTEAYANYIASALPAPRPLKVVIDGGNSIAGPIAELALKGAGYDVITLNRELDWTFPNHEPDPESTASRAQIQEAVVKHGAHCGISFDGDGDRLGVTDGAGNIVWADAILALLAEEVLRRRPGAPIVYDVKCSRMVTEVIERAGGTPVMTKTGHSHIKSKMRDVKAPFAGERSGHFFFADGYLGYDDAIYAALRLLSVIGADQRDFATIVADLPHYEGTPTMHAECADSDKYRVVEDFARYAESLNPRDIVRINGVRVEFDDGWLLVRASSNMPALVILAEANSSSRLFELYQMLRTGLSRSPEVGSDWLNDPWK</sequence>
<dbReference type="EMBL" id="BSTJ01000006">
    <property type="protein sequence ID" value="GLY76948.1"/>
    <property type="molecule type" value="Genomic_DNA"/>
</dbReference>
<dbReference type="CDD" id="cd03089">
    <property type="entry name" value="PMM_PGM"/>
    <property type="match status" value="1"/>
</dbReference>
<evidence type="ECO:0000256" key="6">
    <source>
        <dbReference type="ARBA" id="ARBA00023235"/>
    </source>
</evidence>
<dbReference type="SUPFAM" id="SSF53738">
    <property type="entry name" value="Phosphoglucomutase, first 3 domains"/>
    <property type="match status" value="3"/>
</dbReference>
<comment type="similarity">
    <text evidence="2 7">Belongs to the phosphohexose mutase family.</text>
</comment>
<dbReference type="PANTHER" id="PTHR43771:SF2">
    <property type="entry name" value="PHOSPHOMANNOMUTASE_PHOSPHOGLUCOMUTASE"/>
    <property type="match status" value="1"/>
</dbReference>
<dbReference type="Pfam" id="PF02880">
    <property type="entry name" value="PGM_PMM_III"/>
    <property type="match status" value="1"/>
</dbReference>
<name>A0A9W6RJP6_9ACTN</name>
<keyword evidence="6" id="KW-0413">Isomerase</keyword>
<dbReference type="SUPFAM" id="SSF55957">
    <property type="entry name" value="Phosphoglucomutase, C-terminal domain"/>
    <property type="match status" value="1"/>
</dbReference>
<dbReference type="Gene3D" id="3.40.120.10">
    <property type="entry name" value="Alpha-D-Glucose-1,6-Bisphosphate, subunit A, domain 3"/>
    <property type="match status" value="3"/>
</dbReference>
<keyword evidence="4 7" id="KW-0479">Metal-binding</keyword>
<proteinExistence type="inferred from homology"/>
<accession>A0A9W6RJP6</accession>
<dbReference type="InterPro" id="IPR036900">
    <property type="entry name" value="A-D-PHexomutase_C_sf"/>
</dbReference>
<dbReference type="InterPro" id="IPR016066">
    <property type="entry name" value="A-D-PHexomutase_CS"/>
</dbReference>
<dbReference type="Pfam" id="PF02878">
    <property type="entry name" value="PGM_PMM_I"/>
    <property type="match status" value="1"/>
</dbReference>
<evidence type="ECO:0000256" key="5">
    <source>
        <dbReference type="ARBA" id="ARBA00022842"/>
    </source>
</evidence>
<dbReference type="InterPro" id="IPR005846">
    <property type="entry name" value="A-D-PHexomutase_a/b/a-III"/>
</dbReference>
<feature type="domain" description="Alpha-D-phosphohexomutase C-terminal" evidence="8">
    <location>
        <begin position="384"/>
        <end position="451"/>
    </location>
</feature>
<dbReference type="Pfam" id="PF00408">
    <property type="entry name" value="PGM_PMM_IV"/>
    <property type="match status" value="1"/>
</dbReference>
<dbReference type="PRINTS" id="PR00509">
    <property type="entry name" value="PGMPMM"/>
</dbReference>
<evidence type="ECO:0000259" key="9">
    <source>
        <dbReference type="Pfam" id="PF02878"/>
    </source>
</evidence>
<dbReference type="Pfam" id="PF02879">
    <property type="entry name" value="PGM_PMM_II"/>
    <property type="match status" value="1"/>
</dbReference>
<evidence type="ECO:0000313" key="13">
    <source>
        <dbReference type="Proteomes" id="UP001165135"/>
    </source>
</evidence>
<dbReference type="GO" id="GO:0005975">
    <property type="term" value="P:carbohydrate metabolic process"/>
    <property type="evidence" value="ECO:0007669"/>
    <property type="project" value="InterPro"/>
</dbReference>
<evidence type="ECO:0000259" key="10">
    <source>
        <dbReference type="Pfam" id="PF02879"/>
    </source>
</evidence>
<evidence type="ECO:0000256" key="1">
    <source>
        <dbReference type="ARBA" id="ARBA00001946"/>
    </source>
</evidence>
<dbReference type="Proteomes" id="UP001165135">
    <property type="component" value="Unassembled WGS sequence"/>
</dbReference>
<dbReference type="InterPro" id="IPR005845">
    <property type="entry name" value="A-D-PHexomutase_a/b/a-II"/>
</dbReference>
<protein>
    <submittedName>
        <fullName evidence="12">Phosphoglucomutase</fullName>
    </submittedName>
</protein>
<dbReference type="InterPro" id="IPR005841">
    <property type="entry name" value="Alpha-D-phosphohexomutase_SF"/>
</dbReference>
<dbReference type="GO" id="GO:0016868">
    <property type="term" value="F:intramolecular phosphotransferase activity"/>
    <property type="evidence" value="ECO:0007669"/>
    <property type="project" value="InterPro"/>
</dbReference>
<evidence type="ECO:0000259" key="8">
    <source>
        <dbReference type="Pfam" id="PF00408"/>
    </source>
</evidence>
<evidence type="ECO:0000256" key="7">
    <source>
        <dbReference type="RuleBase" id="RU004326"/>
    </source>
</evidence>
<dbReference type="InterPro" id="IPR016055">
    <property type="entry name" value="A-D-PHexomutase_a/b/a-I/II/III"/>
</dbReference>
<dbReference type="PROSITE" id="PS00710">
    <property type="entry name" value="PGM_PMM"/>
    <property type="match status" value="1"/>
</dbReference>
<feature type="domain" description="Alpha-D-phosphohexomutase alpha/beta/alpha" evidence="11">
    <location>
        <begin position="265"/>
        <end position="373"/>
    </location>
</feature>
<dbReference type="PANTHER" id="PTHR43771">
    <property type="entry name" value="PHOSPHOMANNOMUTASE"/>
    <property type="match status" value="1"/>
</dbReference>
<evidence type="ECO:0000259" key="11">
    <source>
        <dbReference type="Pfam" id="PF02880"/>
    </source>
</evidence>
<dbReference type="InterPro" id="IPR005843">
    <property type="entry name" value="A-D-PHexomutase_C"/>
</dbReference>
<evidence type="ECO:0000256" key="3">
    <source>
        <dbReference type="ARBA" id="ARBA00022553"/>
    </source>
</evidence>
<organism evidence="12 13">
    <name type="scientific">Actinoallomurus iriomotensis</name>
    <dbReference type="NCBI Taxonomy" id="478107"/>
    <lineage>
        <taxon>Bacteria</taxon>
        <taxon>Bacillati</taxon>
        <taxon>Actinomycetota</taxon>
        <taxon>Actinomycetes</taxon>
        <taxon>Streptosporangiales</taxon>
        <taxon>Thermomonosporaceae</taxon>
        <taxon>Actinoallomurus</taxon>
    </lineage>
</organism>
<dbReference type="GO" id="GO:0000287">
    <property type="term" value="F:magnesium ion binding"/>
    <property type="evidence" value="ECO:0007669"/>
    <property type="project" value="InterPro"/>
</dbReference>
<evidence type="ECO:0000256" key="2">
    <source>
        <dbReference type="ARBA" id="ARBA00010231"/>
    </source>
</evidence>
<comment type="cofactor">
    <cofactor evidence="1">
        <name>Mg(2+)</name>
        <dbReference type="ChEBI" id="CHEBI:18420"/>
    </cofactor>
</comment>
<evidence type="ECO:0000256" key="4">
    <source>
        <dbReference type="ARBA" id="ARBA00022723"/>
    </source>
</evidence>
<dbReference type="InterPro" id="IPR005844">
    <property type="entry name" value="A-D-PHexomutase_a/b/a-I"/>
</dbReference>
<evidence type="ECO:0000313" key="12">
    <source>
        <dbReference type="EMBL" id="GLY76948.1"/>
    </source>
</evidence>
<dbReference type="RefSeq" id="WP_285625792.1">
    <property type="nucleotide sequence ID" value="NZ_BSTJ01000006.1"/>
</dbReference>
<dbReference type="AlphaFoldDB" id="A0A9W6RJP6"/>
<dbReference type="Gene3D" id="3.30.310.50">
    <property type="entry name" value="Alpha-D-phosphohexomutase, C-terminal domain"/>
    <property type="match status" value="1"/>
</dbReference>
<feature type="domain" description="Alpha-D-phosphohexomutase alpha/beta/alpha" evidence="10">
    <location>
        <begin position="162"/>
        <end position="260"/>
    </location>
</feature>
<gene>
    <name evidence="12" type="ORF">Airi01_052150</name>
</gene>
<reference evidence="12" key="1">
    <citation type="submission" date="2023-03" db="EMBL/GenBank/DDBJ databases">
        <title>Actinoallomurus iriomotensis NBRC 103681.</title>
        <authorList>
            <person name="Ichikawa N."/>
            <person name="Sato H."/>
            <person name="Tonouchi N."/>
        </authorList>
    </citation>
    <scope>NUCLEOTIDE SEQUENCE</scope>
    <source>
        <strain evidence="12">NBRC 103681</strain>
    </source>
</reference>
<comment type="caution">
    <text evidence="12">The sequence shown here is derived from an EMBL/GenBank/DDBJ whole genome shotgun (WGS) entry which is preliminary data.</text>
</comment>
<keyword evidence="5 7" id="KW-0460">Magnesium</keyword>
<feature type="domain" description="Alpha-D-phosphohexomutase alpha/beta/alpha" evidence="9">
    <location>
        <begin position="10"/>
        <end position="148"/>
    </location>
</feature>